<sequence>MTTPAAGSPHGAAPAPAPAPTGPPPEAGRSGTYGVLVVPAVLGLFLVLAFAGLMIPGLRSPAPTDMPLGLAGPGPTVQQVEAQLAAAAPDAFEVKRYADEAEARTALREQDVLGAIVIGPSPKQPPGLLIASAAGDAPTTAATTAYEQLTKQLGTPQQVDDVAPLPENDTRGVSAVLLCVALTIGALIFQLVLSLAAAHVGAAKRWLSCFCYAVVAGAAGALFAGPVTGTLDGHFLELLGIATLLSLTVVGIVAACQALLGALGIAVGALLVLPLGLASSGGVVDPHFQPAFYGAVSEYLPTGSAVSLLRRVLYFDGNAVGGPLLTLLLWAAGAWLVTLVSERIRPFQPLMVIVPASAVGPAAARTA</sequence>
<keyword evidence="2" id="KW-1133">Transmembrane helix</keyword>
<dbReference type="EMBL" id="AB193609">
    <property type="protein sequence ID" value="BAE93743.1"/>
    <property type="molecule type" value="Genomic_DNA"/>
</dbReference>
<evidence type="ECO:0000313" key="3">
    <source>
        <dbReference type="EMBL" id="BAE93743.1"/>
    </source>
</evidence>
<dbReference type="AlphaFoldDB" id="Q1MX60"/>
<feature type="compositionally biased region" description="Low complexity" evidence="1">
    <location>
        <begin position="1"/>
        <end position="14"/>
    </location>
</feature>
<feature type="compositionally biased region" description="Pro residues" evidence="1">
    <location>
        <begin position="15"/>
        <end position="26"/>
    </location>
</feature>
<reference evidence="3" key="1">
    <citation type="submission" date="2004-10" db="EMBL/GenBank/DDBJ databases">
        <title>Tetronomycin biosynthetic gene cluster in Streptomyces sp.nov.</title>
        <authorList>
            <person name="Demydchuk Y.A."/>
            <person name="Leadlay P.F."/>
        </authorList>
    </citation>
    <scope>NUCLEOTIDE SEQUENCE</scope>
    <source>
        <strain evidence="3">NRRL 11266</strain>
    </source>
</reference>
<evidence type="ECO:0000256" key="2">
    <source>
        <dbReference type="SAM" id="Phobius"/>
    </source>
</evidence>
<evidence type="ECO:0000256" key="1">
    <source>
        <dbReference type="SAM" id="MobiDB-lite"/>
    </source>
</evidence>
<organism evidence="3">
    <name type="scientific">Streptomyces sp. NRRL 11266</name>
    <dbReference type="NCBI Taxonomy" id="299254"/>
    <lineage>
        <taxon>Bacteria</taxon>
        <taxon>Bacillati</taxon>
        <taxon>Actinomycetota</taxon>
        <taxon>Actinomycetes</taxon>
        <taxon>Kitasatosporales</taxon>
        <taxon>Streptomycetaceae</taxon>
        <taxon>Streptomyces</taxon>
    </lineage>
</organism>
<feature type="transmembrane region" description="Helical" evidence="2">
    <location>
        <begin position="33"/>
        <end position="55"/>
    </location>
</feature>
<name>Q1MX60_9ACTN</name>
<proteinExistence type="predicted"/>
<feature type="transmembrane region" description="Helical" evidence="2">
    <location>
        <begin position="235"/>
        <end position="256"/>
    </location>
</feature>
<feature type="transmembrane region" description="Helical" evidence="2">
    <location>
        <begin position="263"/>
        <end position="284"/>
    </location>
</feature>
<gene>
    <name evidence="3" type="primary">tmn22</name>
</gene>
<feature type="transmembrane region" description="Helical" evidence="2">
    <location>
        <begin position="175"/>
        <end position="197"/>
    </location>
</feature>
<feature type="region of interest" description="Disordered" evidence="1">
    <location>
        <begin position="1"/>
        <end position="26"/>
    </location>
</feature>
<keyword evidence="2" id="KW-0472">Membrane</keyword>
<feature type="transmembrane region" description="Helical" evidence="2">
    <location>
        <begin position="320"/>
        <end position="341"/>
    </location>
</feature>
<accession>Q1MX60</accession>
<feature type="transmembrane region" description="Helical" evidence="2">
    <location>
        <begin position="209"/>
        <end position="229"/>
    </location>
</feature>
<keyword evidence="2" id="KW-0812">Transmembrane</keyword>
<protein>
    <submittedName>
        <fullName evidence="3">Putative membrane protein</fullName>
    </submittedName>
</protein>